<feature type="active site" description="Proton donor/acceptor" evidence="7">
    <location>
        <position position="92"/>
    </location>
</feature>
<keyword evidence="9" id="KW-1185">Reference proteome</keyword>
<dbReference type="InterPro" id="IPR002915">
    <property type="entry name" value="DeoC/FbaB/LacD_aldolase"/>
</dbReference>
<comment type="pathway">
    <text evidence="7">Carbohydrate degradation; 2-deoxy-D-ribose 1-phosphate degradation; D-glyceraldehyde 3-phosphate and acetaldehyde from 2-deoxy-alpha-D-ribose 1-phosphate: step 2/2.</text>
</comment>
<gene>
    <name evidence="7 8" type="primary">deoC</name>
    <name evidence="8" type="ORF">RZN69_02505</name>
</gene>
<proteinExistence type="inferred from homology"/>
<dbReference type="AlphaFoldDB" id="A0AAQ3LGX3"/>
<dbReference type="FunFam" id="3.20.20.70:FF:000044">
    <property type="entry name" value="Deoxyribose-phosphate aldolase"/>
    <property type="match status" value="1"/>
</dbReference>
<comment type="function">
    <text evidence="6 7">Catalyzes a reversible aldol reaction between acetaldehyde and D-glyceraldehyde 3-phosphate to generate 2-deoxy-D-ribose 5-phosphate.</text>
</comment>
<dbReference type="KEGG" id="puo:RZN69_02505"/>
<evidence type="ECO:0000256" key="1">
    <source>
        <dbReference type="ARBA" id="ARBA00010936"/>
    </source>
</evidence>
<dbReference type="GO" id="GO:0016052">
    <property type="term" value="P:carbohydrate catabolic process"/>
    <property type="evidence" value="ECO:0007669"/>
    <property type="project" value="TreeGrafter"/>
</dbReference>
<dbReference type="PANTHER" id="PTHR10889:SF1">
    <property type="entry name" value="DEOXYRIBOSE-PHOSPHATE ALDOLASE"/>
    <property type="match status" value="1"/>
</dbReference>
<evidence type="ECO:0000313" key="9">
    <source>
        <dbReference type="Proteomes" id="UP001304300"/>
    </source>
</evidence>
<evidence type="ECO:0000256" key="4">
    <source>
        <dbReference type="ARBA" id="ARBA00023270"/>
    </source>
</evidence>
<dbReference type="Gene3D" id="3.20.20.70">
    <property type="entry name" value="Aldolase class I"/>
    <property type="match status" value="1"/>
</dbReference>
<reference evidence="8 9" key="1">
    <citation type="submission" date="2023-10" db="EMBL/GenBank/DDBJ databases">
        <title>Rubellicoccus peritrichatus gen. nov., sp. nov., isolated from an algae of coral reef tank.</title>
        <authorList>
            <person name="Luo J."/>
        </authorList>
    </citation>
    <scope>NUCLEOTIDE SEQUENCE [LARGE SCALE GENOMIC DNA]</scope>
    <source>
        <strain evidence="8 9">CR14</strain>
    </source>
</reference>
<evidence type="ECO:0000256" key="7">
    <source>
        <dbReference type="HAMAP-Rule" id="MF_00114"/>
    </source>
</evidence>
<dbReference type="GO" id="GO:0005737">
    <property type="term" value="C:cytoplasm"/>
    <property type="evidence" value="ECO:0007669"/>
    <property type="project" value="UniProtKB-SubCell"/>
</dbReference>
<dbReference type="GO" id="GO:0004139">
    <property type="term" value="F:deoxyribose-phosphate aldolase activity"/>
    <property type="evidence" value="ECO:0007669"/>
    <property type="project" value="UniProtKB-UniRule"/>
</dbReference>
<dbReference type="SMART" id="SM01133">
    <property type="entry name" value="DeoC"/>
    <property type="match status" value="1"/>
</dbReference>
<keyword evidence="2 7" id="KW-0963">Cytoplasm</keyword>
<evidence type="ECO:0000256" key="2">
    <source>
        <dbReference type="ARBA" id="ARBA00022490"/>
    </source>
</evidence>
<evidence type="ECO:0000256" key="3">
    <source>
        <dbReference type="ARBA" id="ARBA00023239"/>
    </source>
</evidence>
<dbReference type="GO" id="GO:0009264">
    <property type="term" value="P:deoxyribonucleotide catabolic process"/>
    <property type="evidence" value="ECO:0007669"/>
    <property type="project" value="UniProtKB-UniRule"/>
</dbReference>
<dbReference type="NCBIfam" id="TIGR00126">
    <property type="entry name" value="deoC"/>
    <property type="match status" value="1"/>
</dbReference>
<dbReference type="InterPro" id="IPR011343">
    <property type="entry name" value="DeoC"/>
</dbReference>
<dbReference type="SUPFAM" id="SSF51569">
    <property type="entry name" value="Aldolase"/>
    <property type="match status" value="1"/>
</dbReference>
<keyword evidence="3 7" id="KW-0456">Lyase</keyword>
<protein>
    <recommendedName>
        <fullName evidence="7">Deoxyribose-phosphate aldolase</fullName>
        <shortName evidence="7">DERA</shortName>
        <ecNumber evidence="7">4.1.2.4</ecNumber>
    </recommendedName>
    <alternativeName>
        <fullName evidence="7">2-deoxy-D-ribose 5-phosphate aldolase</fullName>
    </alternativeName>
    <alternativeName>
        <fullName evidence="7">Phosphodeoxyriboaldolase</fullName>
        <shortName evidence="7">Deoxyriboaldolase</shortName>
    </alternativeName>
</protein>
<evidence type="ECO:0000256" key="5">
    <source>
        <dbReference type="ARBA" id="ARBA00048791"/>
    </source>
</evidence>
<dbReference type="HAMAP" id="MF_00114">
    <property type="entry name" value="DeoC_type1"/>
    <property type="match status" value="1"/>
</dbReference>
<dbReference type="RefSeq" id="WP_317834428.1">
    <property type="nucleotide sequence ID" value="NZ_CP136920.1"/>
</dbReference>
<dbReference type="Proteomes" id="UP001304300">
    <property type="component" value="Chromosome"/>
</dbReference>
<dbReference type="EC" id="4.1.2.4" evidence="7"/>
<feature type="active site" description="Proton donor/acceptor" evidence="7">
    <location>
        <position position="184"/>
    </location>
</feature>
<dbReference type="PANTHER" id="PTHR10889">
    <property type="entry name" value="DEOXYRIBOSE-PHOSPHATE ALDOLASE"/>
    <property type="match status" value="1"/>
</dbReference>
<dbReference type="Pfam" id="PF01791">
    <property type="entry name" value="DeoC"/>
    <property type="match status" value="1"/>
</dbReference>
<keyword evidence="4 7" id="KW-0704">Schiff base</keyword>
<name>A0AAQ3LGX3_9BACT</name>
<dbReference type="PIRSF" id="PIRSF001357">
    <property type="entry name" value="DeoC"/>
    <property type="match status" value="1"/>
</dbReference>
<dbReference type="GO" id="GO:0006018">
    <property type="term" value="P:2-deoxyribose 1-phosphate catabolic process"/>
    <property type="evidence" value="ECO:0007669"/>
    <property type="project" value="UniProtKB-UniRule"/>
</dbReference>
<dbReference type="EMBL" id="CP136920">
    <property type="protein sequence ID" value="WOO41944.1"/>
    <property type="molecule type" value="Genomic_DNA"/>
</dbReference>
<comment type="catalytic activity">
    <reaction evidence="5 7">
        <text>2-deoxy-D-ribose 5-phosphate = D-glyceraldehyde 3-phosphate + acetaldehyde</text>
        <dbReference type="Rhea" id="RHEA:12821"/>
        <dbReference type="ChEBI" id="CHEBI:15343"/>
        <dbReference type="ChEBI" id="CHEBI:59776"/>
        <dbReference type="ChEBI" id="CHEBI:62877"/>
        <dbReference type="EC" id="4.1.2.4"/>
    </reaction>
</comment>
<dbReference type="InterPro" id="IPR028581">
    <property type="entry name" value="DeoC_typeI"/>
</dbReference>
<accession>A0AAQ3LGX3</accession>
<dbReference type="InterPro" id="IPR013785">
    <property type="entry name" value="Aldolase_TIM"/>
</dbReference>
<evidence type="ECO:0000313" key="8">
    <source>
        <dbReference type="EMBL" id="WOO41944.1"/>
    </source>
</evidence>
<comment type="subcellular location">
    <subcellularLocation>
        <location evidence="7">Cytoplasm</location>
    </subcellularLocation>
</comment>
<evidence type="ECO:0000256" key="6">
    <source>
        <dbReference type="ARBA" id="ARBA00056337"/>
    </source>
</evidence>
<organism evidence="8 9">
    <name type="scientific">Rubellicoccus peritrichatus</name>
    <dbReference type="NCBI Taxonomy" id="3080537"/>
    <lineage>
        <taxon>Bacteria</taxon>
        <taxon>Pseudomonadati</taxon>
        <taxon>Verrucomicrobiota</taxon>
        <taxon>Opitutia</taxon>
        <taxon>Puniceicoccales</taxon>
        <taxon>Cerasicoccaceae</taxon>
        <taxon>Rubellicoccus</taxon>
    </lineage>
</organism>
<feature type="active site" description="Schiff-base intermediate with acetaldehyde" evidence="7">
    <location>
        <position position="156"/>
    </location>
</feature>
<comment type="similarity">
    <text evidence="1 7">Belongs to the DeoC/FbaB aldolase family. DeoC type 1 subfamily.</text>
</comment>
<sequence>MNAKEIARYFDSTNLKLDATEPDLILLCEEAAALGCATVCLYPSNVSLAVERLSGSEVKVATVIGFPSGRFSTKAKAEEIRAAFHAGANDMDIVMDYPALREGKVDLVSRELDALCGLCRELGVLSKIIVETCFLNLDQRMTALQICEDSGADFIKTSTGFGTAGAQLADVKAWADKRRSIKIKASGGIRTFADAKALIDAGAERLGLSAAGAIIQELEGQAPEEVSSSY</sequence>
<dbReference type="CDD" id="cd00959">
    <property type="entry name" value="DeoC"/>
    <property type="match status" value="1"/>
</dbReference>